<dbReference type="InterPro" id="IPR011051">
    <property type="entry name" value="RmlC_Cupin_sf"/>
</dbReference>
<dbReference type="PANTHER" id="PTHR37694:SF1">
    <property type="entry name" value="SLR8022 PROTEIN"/>
    <property type="match status" value="1"/>
</dbReference>
<gene>
    <name evidence="2" type="ORF">XI38_00955</name>
</gene>
<dbReference type="InterPro" id="IPR014710">
    <property type="entry name" value="RmlC-like_jellyroll"/>
</dbReference>
<protein>
    <recommendedName>
        <fullName evidence="1">Cupin type-2 domain-containing protein</fullName>
    </recommendedName>
</protein>
<name>A0A0M9VMA6_9MICO</name>
<sequence>MGAMGLSVVANVNDLVEIEAGRRTSKLAVAGTGARVIVFALDTGAELAEHTAPGPILVQGLAGRLEFSTEEETVELLPGGLIHLDARVPHAVRAAEPSRMMLTIIRQN</sequence>
<proteinExistence type="predicted"/>
<dbReference type="KEGG" id="mcw:A8L33_05330"/>
<dbReference type="PANTHER" id="PTHR37694">
    <property type="entry name" value="SLR8022 PROTEIN"/>
    <property type="match status" value="1"/>
</dbReference>
<evidence type="ECO:0000313" key="3">
    <source>
        <dbReference type="Proteomes" id="UP000037737"/>
    </source>
</evidence>
<evidence type="ECO:0000313" key="2">
    <source>
        <dbReference type="EMBL" id="KOS12023.1"/>
    </source>
</evidence>
<dbReference type="Proteomes" id="UP000037737">
    <property type="component" value="Unassembled WGS sequence"/>
</dbReference>
<organism evidence="2 3">
    <name type="scientific">Microbacterium aurantiacum</name>
    <dbReference type="NCBI Taxonomy" id="162393"/>
    <lineage>
        <taxon>Bacteria</taxon>
        <taxon>Bacillati</taxon>
        <taxon>Actinomycetota</taxon>
        <taxon>Actinomycetes</taxon>
        <taxon>Micrococcales</taxon>
        <taxon>Microbacteriaceae</taxon>
        <taxon>Microbacterium</taxon>
    </lineage>
</organism>
<dbReference type="Pfam" id="PF07883">
    <property type="entry name" value="Cupin_2"/>
    <property type="match status" value="1"/>
</dbReference>
<evidence type="ECO:0000259" key="1">
    <source>
        <dbReference type="Pfam" id="PF07883"/>
    </source>
</evidence>
<comment type="caution">
    <text evidence="2">The sequence shown here is derived from an EMBL/GenBank/DDBJ whole genome shotgun (WGS) entry which is preliminary data.</text>
</comment>
<dbReference type="Gene3D" id="2.60.120.10">
    <property type="entry name" value="Jelly Rolls"/>
    <property type="match status" value="1"/>
</dbReference>
<feature type="domain" description="Cupin type-2" evidence="1">
    <location>
        <begin position="39"/>
        <end position="103"/>
    </location>
</feature>
<dbReference type="CDD" id="cd02230">
    <property type="entry name" value="cupin_HP0902-like"/>
    <property type="match status" value="1"/>
</dbReference>
<dbReference type="InterPro" id="IPR013096">
    <property type="entry name" value="Cupin_2"/>
</dbReference>
<dbReference type="AlphaFoldDB" id="A0A0M9VMA6"/>
<dbReference type="EMBL" id="LAVO01000001">
    <property type="protein sequence ID" value="KOS12023.1"/>
    <property type="molecule type" value="Genomic_DNA"/>
</dbReference>
<dbReference type="SUPFAM" id="SSF51182">
    <property type="entry name" value="RmlC-like cupins"/>
    <property type="match status" value="1"/>
</dbReference>
<dbReference type="PATRIC" id="fig|84292.3.peg.201"/>
<accession>A0A0M9VMA6</accession>
<keyword evidence="3" id="KW-1185">Reference proteome</keyword>
<reference evidence="2" key="1">
    <citation type="submission" date="2015-04" db="EMBL/GenBank/DDBJ databases">
        <title>Complete genome sequence of Microbacterium chocolatum SIT 101, a bacterium enantioselectively hydrolyzing mesomeric diesters.</title>
        <authorList>
            <person name="Li X."/>
            <person name="Xu Y."/>
        </authorList>
    </citation>
    <scope>NUCLEOTIDE SEQUENCE [LARGE SCALE GENOMIC DNA]</scope>
    <source>
        <strain evidence="2">SIT 101</strain>
    </source>
</reference>